<feature type="domain" description="PLD phosphodiesterase" evidence="15">
    <location>
        <begin position="222"/>
        <end position="249"/>
    </location>
</feature>
<dbReference type="HAMAP" id="MF_01916">
    <property type="entry name" value="Cardiolipin_synth_Cls"/>
    <property type="match status" value="1"/>
</dbReference>
<keyword evidence="4 12" id="KW-0808">Transferase</keyword>
<feature type="domain" description="PLD phosphodiesterase" evidence="15">
    <location>
        <begin position="399"/>
        <end position="426"/>
    </location>
</feature>
<evidence type="ECO:0000256" key="3">
    <source>
        <dbReference type="ARBA" id="ARBA00022516"/>
    </source>
</evidence>
<dbReference type="PROSITE" id="PS50035">
    <property type="entry name" value="PLD"/>
    <property type="match status" value="2"/>
</dbReference>
<dbReference type="GO" id="GO:0008808">
    <property type="term" value="F:cardiolipin synthase activity"/>
    <property type="evidence" value="ECO:0007669"/>
    <property type="project" value="UniProtKB-UniRule"/>
</dbReference>
<dbReference type="CDD" id="cd09110">
    <property type="entry name" value="PLDc_CLS_1"/>
    <property type="match status" value="1"/>
</dbReference>
<keyword evidence="8 12" id="KW-0443">Lipid metabolism</keyword>
<dbReference type="PANTHER" id="PTHR21248:SF22">
    <property type="entry name" value="PHOSPHOLIPASE D"/>
    <property type="match status" value="1"/>
</dbReference>
<keyword evidence="6" id="KW-0677">Repeat</keyword>
<evidence type="ECO:0000313" key="17">
    <source>
        <dbReference type="Proteomes" id="UP001357733"/>
    </source>
</evidence>
<keyword evidence="10 12" id="KW-0594">Phospholipid biosynthesis</keyword>
<reference evidence="16 17" key="1">
    <citation type="submission" date="2024-01" db="EMBL/GenBank/DDBJ databases">
        <title>Complete genome sequence of Citroniella saccharovorans strain M6.X9, isolated from human fecal sample.</title>
        <authorList>
            <person name="Cheng G."/>
            <person name="Westerholm M."/>
            <person name="Schnurer A."/>
        </authorList>
    </citation>
    <scope>NUCLEOTIDE SEQUENCE [LARGE SCALE GENOMIC DNA]</scope>
    <source>
        <strain evidence="16 17">DSM 29873</strain>
    </source>
</reference>
<evidence type="ECO:0000256" key="5">
    <source>
        <dbReference type="ARBA" id="ARBA00022692"/>
    </source>
</evidence>
<feature type="active site" evidence="12">
    <location>
        <position position="404"/>
    </location>
</feature>
<evidence type="ECO:0000256" key="4">
    <source>
        <dbReference type="ARBA" id="ARBA00022679"/>
    </source>
</evidence>
<evidence type="ECO:0000256" key="9">
    <source>
        <dbReference type="ARBA" id="ARBA00023136"/>
    </source>
</evidence>
<evidence type="ECO:0000256" key="12">
    <source>
        <dbReference type="HAMAP-Rule" id="MF_01916"/>
    </source>
</evidence>
<dbReference type="EMBL" id="JAYKOT010000003">
    <property type="protein sequence ID" value="MEB3429992.1"/>
    <property type="molecule type" value="Genomic_DNA"/>
</dbReference>
<dbReference type="RefSeq" id="WP_324620507.1">
    <property type="nucleotide sequence ID" value="NZ_JAYKOT010000003.1"/>
</dbReference>
<gene>
    <name evidence="16" type="primary">cls</name>
    <name evidence="16" type="ORF">VLK81_08330</name>
</gene>
<dbReference type="CDD" id="cd09112">
    <property type="entry name" value="PLDc_CLS_2"/>
    <property type="match status" value="1"/>
</dbReference>
<feature type="active site" evidence="12">
    <location>
        <position position="411"/>
    </location>
</feature>
<keyword evidence="5 12" id="KW-0812">Transmembrane</keyword>
<proteinExistence type="inferred from homology"/>
<comment type="similarity">
    <text evidence="12">Belongs to the phospholipase D family. Cardiolipin synthase subfamily.</text>
</comment>
<keyword evidence="3 12" id="KW-0444">Lipid biosynthesis</keyword>
<dbReference type="PANTHER" id="PTHR21248">
    <property type="entry name" value="CARDIOLIPIN SYNTHASE"/>
    <property type="match status" value="1"/>
</dbReference>
<feature type="transmembrane region" description="Helical" evidence="12">
    <location>
        <begin position="38"/>
        <end position="59"/>
    </location>
</feature>
<keyword evidence="9 12" id="KW-0472">Membrane</keyword>
<comment type="function">
    <text evidence="12">Catalyzes the reversible phosphatidyl group transfer from one phosphatidylglycerol molecule to another to form cardiolipin (CL) (diphosphatidylglycerol) and glycerol.</text>
</comment>
<dbReference type="SMART" id="SM00155">
    <property type="entry name" value="PLDc"/>
    <property type="match status" value="2"/>
</dbReference>
<dbReference type="Pfam" id="PF13396">
    <property type="entry name" value="PLDc_N"/>
    <property type="match status" value="1"/>
</dbReference>
<evidence type="ECO:0000256" key="13">
    <source>
        <dbReference type="NCBIfam" id="TIGR04265"/>
    </source>
</evidence>
<keyword evidence="2 12" id="KW-1003">Cell membrane</keyword>
<dbReference type="InterPro" id="IPR030874">
    <property type="entry name" value="Cardiolipin_synth_Firmi"/>
</dbReference>
<accession>A0AAW9MZC7</accession>
<evidence type="ECO:0000256" key="10">
    <source>
        <dbReference type="ARBA" id="ARBA00023209"/>
    </source>
</evidence>
<evidence type="ECO:0000256" key="11">
    <source>
        <dbReference type="ARBA" id="ARBA00023264"/>
    </source>
</evidence>
<dbReference type="Proteomes" id="UP001357733">
    <property type="component" value="Unassembled WGS sequence"/>
</dbReference>
<evidence type="ECO:0000256" key="7">
    <source>
        <dbReference type="ARBA" id="ARBA00022989"/>
    </source>
</evidence>
<evidence type="ECO:0000313" key="16">
    <source>
        <dbReference type="EMBL" id="MEB3429992.1"/>
    </source>
</evidence>
<dbReference type="Gene3D" id="3.30.870.10">
    <property type="entry name" value="Endonuclease Chain A"/>
    <property type="match status" value="2"/>
</dbReference>
<evidence type="ECO:0000256" key="14">
    <source>
        <dbReference type="SAM" id="MobiDB-lite"/>
    </source>
</evidence>
<keyword evidence="17" id="KW-1185">Reference proteome</keyword>
<protein>
    <recommendedName>
        <fullName evidence="12 13">Cardiolipin synthase</fullName>
        <shortName evidence="12">CL synthase</shortName>
        <ecNumber evidence="12 13">2.7.8.-</ecNumber>
    </recommendedName>
</protein>
<dbReference type="InterPro" id="IPR025202">
    <property type="entry name" value="PLD-like_dom"/>
</dbReference>
<evidence type="ECO:0000256" key="2">
    <source>
        <dbReference type="ARBA" id="ARBA00022475"/>
    </source>
</evidence>
<dbReference type="GO" id="GO:0032049">
    <property type="term" value="P:cardiolipin biosynthetic process"/>
    <property type="evidence" value="ECO:0007669"/>
    <property type="project" value="UniProtKB-UniRule"/>
</dbReference>
<dbReference type="Pfam" id="PF13091">
    <property type="entry name" value="PLDc_2"/>
    <property type="match status" value="2"/>
</dbReference>
<comment type="catalytic activity">
    <reaction evidence="12">
        <text>2 a 1,2-diacyl-sn-glycero-3-phospho-(1'-sn-glycerol) = a cardiolipin + glycerol</text>
        <dbReference type="Rhea" id="RHEA:31451"/>
        <dbReference type="ChEBI" id="CHEBI:17754"/>
        <dbReference type="ChEBI" id="CHEBI:62237"/>
        <dbReference type="ChEBI" id="CHEBI:64716"/>
    </reaction>
</comment>
<dbReference type="AlphaFoldDB" id="A0AAW9MZC7"/>
<dbReference type="EC" id="2.7.8.-" evidence="12 13"/>
<feature type="active site" evidence="12">
    <location>
        <position position="227"/>
    </location>
</feature>
<keyword evidence="7 12" id="KW-1133">Transmembrane helix</keyword>
<dbReference type="InterPro" id="IPR027379">
    <property type="entry name" value="CLS_N"/>
</dbReference>
<feature type="active site" evidence="12">
    <location>
        <position position="406"/>
    </location>
</feature>
<feature type="compositionally biased region" description="Polar residues" evidence="14">
    <location>
        <begin position="297"/>
        <end position="312"/>
    </location>
</feature>
<evidence type="ECO:0000256" key="8">
    <source>
        <dbReference type="ARBA" id="ARBA00023098"/>
    </source>
</evidence>
<comment type="subcellular location">
    <subcellularLocation>
        <location evidence="1 12">Cell membrane</location>
        <topology evidence="1 12">Multi-pass membrane protein</topology>
    </subcellularLocation>
</comment>
<dbReference type="InterPro" id="IPR001736">
    <property type="entry name" value="PLipase_D/transphosphatidylase"/>
</dbReference>
<feature type="transmembrane region" description="Helical" evidence="12">
    <location>
        <begin position="12"/>
        <end position="32"/>
    </location>
</feature>
<evidence type="ECO:0000259" key="15">
    <source>
        <dbReference type="PROSITE" id="PS50035"/>
    </source>
</evidence>
<feature type="active site" evidence="12">
    <location>
        <position position="234"/>
    </location>
</feature>
<feature type="region of interest" description="Disordered" evidence="14">
    <location>
        <begin position="290"/>
        <end position="312"/>
    </location>
</feature>
<feature type="active site" evidence="12">
    <location>
        <position position="229"/>
    </location>
</feature>
<sequence>MIKIFDFISLKPSILLFLNIGLVFIIIFLGRHKSPKSTLMWAMVMTLIPIVGFILYLLLGQDYKKRKMFKLKEEEDYFLSSITNYQANFMESGKFLGNNEKTKEYYDLIRLNLNSDESFYTDDNKIDIFFQGKTKFESLLNDIDNAESSIDIQYYIFKSDLIGSELIRRLENKQAQGVKVRLLYDGVGGRFLKKHDLDKLKELGADVEIFFPNLIRRFNLRLNYRNHRKLVIIDNKIGYIGGFNVGDEYLGLDKNFGFWRDTHIRVEGSAVAGIKFRFLKDFNYASKKTDPRAESFSRPSKTAGNSGIQIITSGPDTKYENIKNMMFKMITSAKDRVVIQTPYFIPDDTILDAIKTASVSGVDVSIMIPKNPDHPFVLWASLSYLGEVIASGAKAYLYDEGFMHCKMLLVDEYLSTIGSANMDIRSFSLNFESNALIFDDDVNQKLYNQFLEDVKNSEELTLEKYESRNKLVKIKESFSRLLSPIL</sequence>
<evidence type="ECO:0000256" key="1">
    <source>
        <dbReference type="ARBA" id="ARBA00004651"/>
    </source>
</evidence>
<organism evidence="16 17">
    <name type="scientific">Citroniella saccharovorans</name>
    <dbReference type="NCBI Taxonomy" id="2053367"/>
    <lineage>
        <taxon>Bacteria</taxon>
        <taxon>Bacillati</taxon>
        <taxon>Bacillota</taxon>
        <taxon>Tissierellia</taxon>
        <taxon>Tissierellales</taxon>
        <taxon>Peptoniphilaceae</taxon>
        <taxon>Citroniella</taxon>
    </lineage>
</organism>
<dbReference type="SUPFAM" id="SSF56024">
    <property type="entry name" value="Phospholipase D/nuclease"/>
    <property type="match status" value="2"/>
</dbReference>
<keyword evidence="11 12" id="KW-1208">Phospholipid metabolism</keyword>
<comment type="caution">
    <text evidence="16">The sequence shown here is derived from an EMBL/GenBank/DDBJ whole genome shotgun (WGS) entry which is preliminary data.</text>
</comment>
<dbReference type="NCBIfam" id="TIGR04265">
    <property type="entry name" value="bac_cardiolipin"/>
    <property type="match status" value="1"/>
</dbReference>
<name>A0AAW9MZC7_9FIRM</name>
<dbReference type="InterPro" id="IPR022924">
    <property type="entry name" value="Cardiolipin_synthase"/>
</dbReference>
<dbReference type="GO" id="GO:0005886">
    <property type="term" value="C:plasma membrane"/>
    <property type="evidence" value="ECO:0007669"/>
    <property type="project" value="UniProtKB-SubCell"/>
</dbReference>
<evidence type="ECO:0000256" key="6">
    <source>
        <dbReference type="ARBA" id="ARBA00022737"/>
    </source>
</evidence>